<dbReference type="InterPro" id="IPR017884">
    <property type="entry name" value="SANT_dom"/>
</dbReference>
<feature type="region of interest" description="Disordered" evidence="1">
    <location>
        <begin position="1"/>
        <end position="147"/>
    </location>
</feature>
<proteinExistence type="predicted"/>
<feature type="compositionally biased region" description="Basic and acidic residues" evidence="1">
    <location>
        <begin position="1"/>
        <end position="12"/>
    </location>
</feature>
<dbReference type="InterPro" id="IPR009057">
    <property type="entry name" value="Homeodomain-like_sf"/>
</dbReference>
<dbReference type="InterPro" id="IPR001005">
    <property type="entry name" value="SANT/Myb"/>
</dbReference>
<name>A0ABD3MUG5_9STRA</name>
<dbReference type="SUPFAM" id="SSF46689">
    <property type="entry name" value="Homeodomain-like"/>
    <property type="match status" value="2"/>
</dbReference>
<dbReference type="PANTHER" id="PTHR44042">
    <property type="entry name" value="DUPLICATED HOMEODOMAIN-LIKE SUPERFAMILY PROTEIN-RELATED"/>
    <property type="match status" value="1"/>
</dbReference>
<gene>
    <name evidence="5" type="ORF">ACHAWU_010284</name>
</gene>
<dbReference type="PANTHER" id="PTHR44042:SF67">
    <property type="entry name" value="MYB-LIKE PROTEIN I"/>
    <property type="match status" value="1"/>
</dbReference>
<dbReference type="Pfam" id="PF00249">
    <property type="entry name" value="Myb_DNA-binding"/>
    <property type="match status" value="1"/>
</dbReference>
<organism evidence="5 6">
    <name type="scientific">Discostella pseudostelligera</name>
    <dbReference type="NCBI Taxonomy" id="259834"/>
    <lineage>
        <taxon>Eukaryota</taxon>
        <taxon>Sar</taxon>
        <taxon>Stramenopiles</taxon>
        <taxon>Ochrophyta</taxon>
        <taxon>Bacillariophyta</taxon>
        <taxon>Coscinodiscophyceae</taxon>
        <taxon>Thalassiosirophycidae</taxon>
        <taxon>Stephanodiscales</taxon>
        <taxon>Stephanodiscaceae</taxon>
        <taxon>Discostella</taxon>
    </lineage>
</organism>
<evidence type="ECO:0000313" key="6">
    <source>
        <dbReference type="Proteomes" id="UP001530293"/>
    </source>
</evidence>
<feature type="region of interest" description="Disordered" evidence="1">
    <location>
        <begin position="317"/>
        <end position="346"/>
    </location>
</feature>
<dbReference type="PROSITE" id="PS51293">
    <property type="entry name" value="SANT"/>
    <property type="match status" value="1"/>
</dbReference>
<dbReference type="CDD" id="cd00167">
    <property type="entry name" value="SANT"/>
    <property type="match status" value="2"/>
</dbReference>
<evidence type="ECO:0000256" key="1">
    <source>
        <dbReference type="SAM" id="MobiDB-lite"/>
    </source>
</evidence>
<evidence type="ECO:0000259" key="4">
    <source>
        <dbReference type="PROSITE" id="PS51294"/>
    </source>
</evidence>
<evidence type="ECO:0000259" key="2">
    <source>
        <dbReference type="PROSITE" id="PS50090"/>
    </source>
</evidence>
<dbReference type="Proteomes" id="UP001530293">
    <property type="component" value="Unassembled WGS sequence"/>
</dbReference>
<dbReference type="PROSITE" id="PS50090">
    <property type="entry name" value="MYB_LIKE"/>
    <property type="match status" value="1"/>
</dbReference>
<sequence length="560" mass="62372">MPGTKELIDHSRPNNNGGVVNNEGKCCLPLSSANASNRCSDGAVKAGNVSDTSSASGGGTDIKPPKIMVRGARSAAKPARYRESPTTEDNDPKPSSIPIPTPSPAVMNAAPTAVPVPNRNNHKVPDLTNNSSSTTTPLTRKSDETPSKNFGVWTEDEQHLFSQGCILHGWGKWNLIKDMIPTRDRFQVKSHAQKFARSHPEMKDELIRSHHSLFTQASKMTKRKRQDKVKVESTTAVPPVMKHHPTVSKQTKMDVVNKILPVASAPIETILTSHGINSLFALAQENCQKPPNCAPFVHVQPTTMTCQVVAPTSLILTPPNETTTPRPFHNIPDGRSILPAPTNPDVIARNPDVKESNNTVLEIGRENDQPKKSVSTKQSGTRWTEKEHWLFEQGYITYGRGRWMEISRTVGTKGRVQTKTHAQKFGRSHPGEIERLDRIHEEYLKLYPKPPKAKTIRRMKAAGSCKAPTLRVPETREDYVARLDKLHEEYLHKNSVPLQAGKKSRNNHAALHFKAPTLHVQELDQWNLCWQKIAATRNGRPSKRNNLKMAAFFHGWETGR</sequence>
<protein>
    <submittedName>
        <fullName evidence="5">Uncharacterized protein</fullName>
    </submittedName>
</protein>
<reference evidence="5 6" key="1">
    <citation type="submission" date="2024-10" db="EMBL/GenBank/DDBJ databases">
        <title>Updated reference genomes for cyclostephanoid diatoms.</title>
        <authorList>
            <person name="Roberts W.R."/>
            <person name="Alverson A.J."/>
        </authorList>
    </citation>
    <scope>NUCLEOTIDE SEQUENCE [LARGE SCALE GENOMIC DNA]</scope>
    <source>
        <strain evidence="5 6">AJA232-27</strain>
    </source>
</reference>
<evidence type="ECO:0000259" key="3">
    <source>
        <dbReference type="PROSITE" id="PS51293"/>
    </source>
</evidence>
<feature type="domain" description="HTH myb-type" evidence="4">
    <location>
        <begin position="145"/>
        <end position="200"/>
    </location>
</feature>
<keyword evidence="6" id="KW-1185">Reference proteome</keyword>
<comment type="caution">
    <text evidence="5">The sequence shown here is derived from an EMBL/GenBank/DDBJ whole genome shotgun (WGS) entry which is preliminary data.</text>
</comment>
<dbReference type="Gene3D" id="1.10.10.60">
    <property type="entry name" value="Homeodomain-like"/>
    <property type="match status" value="2"/>
</dbReference>
<dbReference type="SMART" id="SM00717">
    <property type="entry name" value="SANT"/>
    <property type="match status" value="2"/>
</dbReference>
<accession>A0ABD3MUG5</accession>
<dbReference type="InterPro" id="IPR017930">
    <property type="entry name" value="Myb_dom"/>
</dbReference>
<dbReference type="EMBL" id="JALLBG020000094">
    <property type="protein sequence ID" value="KAL3765576.1"/>
    <property type="molecule type" value="Genomic_DNA"/>
</dbReference>
<dbReference type="AlphaFoldDB" id="A0ABD3MUG5"/>
<feature type="domain" description="Myb-like" evidence="2">
    <location>
        <begin position="145"/>
        <end position="196"/>
    </location>
</feature>
<dbReference type="PROSITE" id="PS51294">
    <property type="entry name" value="HTH_MYB"/>
    <property type="match status" value="1"/>
</dbReference>
<feature type="domain" description="SANT" evidence="3">
    <location>
        <begin position="148"/>
        <end position="200"/>
    </location>
</feature>
<evidence type="ECO:0000313" key="5">
    <source>
        <dbReference type="EMBL" id="KAL3765576.1"/>
    </source>
</evidence>